<sequence>MHAISASAAQPVRLPFYRQLYFQVVLAIALGVLLGHFEPAYGEALKPLGDAFIKLVKMIIAPVIFLTIVTGIAGMSQLGTVGRVFGKAMAYFLFFSGLALVVGMVVANVVQPGAGMNINPADLDQTAVKTYVAKSHEMTLSGFVLDIIPKTLVSPFVGDNILQVLLVAVLFGVALALVGAPGRPVLNFLDALTEPVFKVVGIVMKAAPVGAFGAMAFTIGKFGLGSLVNLAWLVGSFYVTSLLFVVVVLGIVARLCGFSVLKLGRYLRAELMLVLGTSSSESALPSLMEKMEKAGCDKSVVGLVVPTGYSFNLDGTNIYMTLAALFIAQATNTHLTLGHQVALLLVAMLSSKGAAGVTGAGFITLAATLAVVPEVPVAGMALILGVDRFMSECRSLTNFMGNAVATVVVSRWENALDHGRLDAALNGRPLPAPVLVPAAGTPVGAVA</sequence>
<dbReference type="NCBIfam" id="NF002461">
    <property type="entry name" value="PRK01663.1"/>
    <property type="match status" value="1"/>
</dbReference>
<comment type="subcellular location">
    <subcellularLocation>
        <location evidence="1 10">Cell membrane</location>
        <topology evidence="1 10">Multi-pass membrane protein</topology>
    </subcellularLocation>
</comment>
<dbReference type="GO" id="GO:0015138">
    <property type="term" value="F:fumarate transmembrane transporter activity"/>
    <property type="evidence" value="ECO:0007669"/>
    <property type="project" value="TreeGrafter"/>
</dbReference>
<comment type="function">
    <text evidence="9">Responsible for the transport of dicarboxylates such as succinate, fumarate, and malate from the periplasm across the membrane.</text>
</comment>
<dbReference type="SUPFAM" id="SSF118215">
    <property type="entry name" value="Proton glutamate symport protein"/>
    <property type="match status" value="1"/>
</dbReference>
<dbReference type="AlphaFoldDB" id="A0A3R7H2E1"/>
<dbReference type="GO" id="GO:0015141">
    <property type="term" value="F:succinate transmembrane transporter activity"/>
    <property type="evidence" value="ECO:0007669"/>
    <property type="project" value="TreeGrafter"/>
</dbReference>
<reference evidence="11 12" key="1">
    <citation type="submission" date="2018-09" db="EMBL/GenBank/DDBJ databases">
        <title>Genome comparison of Alicycliphilus sp. BQ1, a polyurethanolytic bacterium, with its closest phylogenetic relatives Alicycliphilus denitrificans BC and K601, unable to attack polyurethane.</title>
        <authorList>
            <person name="Loza-Tavera H."/>
            <person name="Lozano L."/>
            <person name="Cevallos M."/>
            <person name="Maya-Lucas O."/>
            <person name="Garcia-Mena J."/>
            <person name="Hernandez J."/>
        </authorList>
    </citation>
    <scope>NUCLEOTIDE SEQUENCE [LARGE SCALE GENOMIC DNA]</scope>
    <source>
        <strain evidence="11 12">BQ1</strain>
    </source>
</reference>
<dbReference type="EMBL" id="NKDB02000002">
    <property type="protein sequence ID" value="RKJ97190.1"/>
    <property type="molecule type" value="Genomic_DNA"/>
</dbReference>
<dbReference type="InterPro" id="IPR001991">
    <property type="entry name" value="Na-dicarboxylate_symporter"/>
</dbReference>
<name>A0A3R7H2E1_9BURK</name>
<dbReference type="GO" id="GO:0015366">
    <property type="term" value="F:malate:proton symporter activity"/>
    <property type="evidence" value="ECO:0007669"/>
    <property type="project" value="TreeGrafter"/>
</dbReference>
<evidence type="ECO:0000256" key="2">
    <source>
        <dbReference type="ARBA" id="ARBA00006148"/>
    </source>
</evidence>
<feature type="transmembrane region" description="Helical" evidence="10">
    <location>
        <begin position="230"/>
        <end position="256"/>
    </location>
</feature>
<evidence type="ECO:0000256" key="3">
    <source>
        <dbReference type="ARBA" id="ARBA00022448"/>
    </source>
</evidence>
<keyword evidence="8 10" id="KW-0472">Membrane</keyword>
<dbReference type="InterPro" id="IPR023954">
    <property type="entry name" value="C4_dicarb_transport"/>
</dbReference>
<proteinExistence type="inferred from homology"/>
<comment type="function">
    <text evidence="10">Responsible for the transport of dicarboxylates such as succinate, fumarate, and malate across the membrane.</text>
</comment>
<evidence type="ECO:0000256" key="10">
    <source>
        <dbReference type="HAMAP-Rule" id="MF_01300"/>
    </source>
</evidence>
<feature type="transmembrane region" description="Helical" evidence="10">
    <location>
        <begin position="88"/>
        <end position="110"/>
    </location>
</feature>
<dbReference type="PRINTS" id="PR00173">
    <property type="entry name" value="EDTRNSPORT"/>
</dbReference>
<comment type="caution">
    <text evidence="11">The sequence shown here is derived from an EMBL/GenBank/DDBJ whole genome shotgun (WGS) entry which is preliminary data.</text>
</comment>
<organism evidence="11 12">
    <name type="scientific">Alicycliphilus denitrificans</name>
    <dbReference type="NCBI Taxonomy" id="179636"/>
    <lineage>
        <taxon>Bacteria</taxon>
        <taxon>Pseudomonadati</taxon>
        <taxon>Pseudomonadota</taxon>
        <taxon>Betaproteobacteria</taxon>
        <taxon>Burkholderiales</taxon>
        <taxon>Comamonadaceae</taxon>
        <taxon>Alicycliphilus</taxon>
    </lineage>
</organism>
<evidence type="ECO:0000256" key="6">
    <source>
        <dbReference type="ARBA" id="ARBA00022847"/>
    </source>
</evidence>
<keyword evidence="6 10" id="KW-0769">Symport</keyword>
<dbReference type="InterPro" id="IPR018107">
    <property type="entry name" value="Na-dicarboxylate_symporter_CS"/>
</dbReference>
<dbReference type="GO" id="GO:0005886">
    <property type="term" value="C:plasma membrane"/>
    <property type="evidence" value="ECO:0007669"/>
    <property type="project" value="UniProtKB-SubCell"/>
</dbReference>
<evidence type="ECO:0000313" key="11">
    <source>
        <dbReference type="EMBL" id="RKJ97190.1"/>
    </source>
</evidence>
<dbReference type="Pfam" id="PF00375">
    <property type="entry name" value="SDF"/>
    <property type="match status" value="1"/>
</dbReference>
<protein>
    <recommendedName>
        <fullName evidence="10">C4-dicarboxylate transport protein</fullName>
    </recommendedName>
</protein>
<evidence type="ECO:0000256" key="5">
    <source>
        <dbReference type="ARBA" id="ARBA00022692"/>
    </source>
</evidence>
<keyword evidence="3 10" id="KW-0813">Transport</keyword>
<comment type="caution">
    <text evidence="10">Lacks conserved residue(s) required for the propagation of feature annotation.</text>
</comment>
<dbReference type="RefSeq" id="WP_094438699.1">
    <property type="nucleotide sequence ID" value="NZ_NKDB02000002.1"/>
</dbReference>
<evidence type="ECO:0000256" key="1">
    <source>
        <dbReference type="ARBA" id="ARBA00004651"/>
    </source>
</evidence>
<feature type="transmembrane region" description="Helical" evidence="10">
    <location>
        <begin position="20"/>
        <end position="37"/>
    </location>
</feature>
<accession>A0A3R7H2E1</accession>
<dbReference type="Proteomes" id="UP000216225">
    <property type="component" value="Unassembled WGS sequence"/>
</dbReference>
<feature type="transmembrane region" description="Helical" evidence="10">
    <location>
        <begin position="57"/>
        <end position="76"/>
    </location>
</feature>
<dbReference type="PANTHER" id="PTHR42865:SF1">
    <property type="entry name" value="AEROBIC C4-DICARBOXYLATE TRANSPORT PROTEIN"/>
    <property type="match status" value="1"/>
</dbReference>
<dbReference type="HAMAP" id="MF_01300">
    <property type="entry name" value="C4_dicarb_transport"/>
    <property type="match status" value="1"/>
</dbReference>
<comment type="similarity">
    <text evidence="2 10">Belongs to the dicarboxylate/amino acid:cation symporter (DAACS) (TC 2.A.23) family.</text>
</comment>
<feature type="transmembrane region" description="Helical" evidence="10">
    <location>
        <begin position="202"/>
        <end position="224"/>
    </location>
</feature>
<evidence type="ECO:0000256" key="8">
    <source>
        <dbReference type="ARBA" id="ARBA00023136"/>
    </source>
</evidence>
<dbReference type="FunFam" id="1.10.3860.10:FF:000001">
    <property type="entry name" value="C4-dicarboxylate transport protein"/>
    <property type="match status" value="1"/>
</dbReference>
<feature type="transmembrane region" description="Helical" evidence="10">
    <location>
        <begin position="161"/>
        <end position="181"/>
    </location>
</feature>
<dbReference type="PROSITE" id="PS00714">
    <property type="entry name" value="NA_DICARBOXYL_SYMP_2"/>
    <property type="match status" value="1"/>
</dbReference>
<dbReference type="GO" id="GO:0070778">
    <property type="term" value="P:L-aspartate transmembrane transport"/>
    <property type="evidence" value="ECO:0007669"/>
    <property type="project" value="TreeGrafter"/>
</dbReference>
<keyword evidence="5 10" id="KW-0812">Transmembrane</keyword>
<gene>
    <name evidence="10" type="primary">dctA</name>
    <name evidence="11" type="ORF">CE154_014505</name>
</gene>
<dbReference type="PANTHER" id="PTHR42865">
    <property type="entry name" value="PROTON/GLUTAMATE-ASPARTATE SYMPORTER"/>
    <property type="match status" value="1"/>
</dbReference>
<dbReference type="Gene3D" id="1.10.3860.10">
    <property type="entry name" value="Sodium:dicarboxylate symporter"/>
    <property type="match status" value="1"/>
</dbReference>
<evidence type="ECO:0000256" key="7">
    <source>
        <dbReference type="ARBA" id="ARBA00022989"/>
    </source>
</evidence>
<evidence type="ECO:0000256" key="4">
    <source>
        <dbReference type="ARBA" id="ARBA00022475"/>
    </source>
</evidence>
<keyword evidence="7 10" id="KW-1133">Transmembrane helix</keyword>
<dbReference type="PROSITE" id="PS00713">
    <property type="entry name" value="NA_DICARBOXYL_SYMP_1"/>
    <property type="match status" value="1"/>
</dbReference>
<keyword evidence="4 10" id="KW-1003">Cell membrane</keyword>
<dbReference type="InterPro" id="IPR036458">
    <property type="entry name" value="Na:dicarbo_symporter_sf"/>
</dbReference>
<evidence type="ECO:0000256" key="9">
    <source>
        <dbReference type="ARBA" id="ARBA00053346"/>
    </source>
</evidence>
<evidence type="ECO:0000313" key="12">
    <source>
        <dbReference type="Proteomes" id="UP000216225"/>
    </source>
</evidence>